<accession>A0ABS5TEV1</accession>
<evidence type="ECO:0000313" key="4">
    <source>
        <dbReference type="Proteomes" id="UP001197247"/>
    </source>
</evidence>
<dbReference type="Pfam" id="PF07007">
    <property type="entry name" value="LprI"/>
    <property type="match status" value="1"/>
</dbReference>
<evidence type="ECO:0000256" key="1">
    <source>
        <dbReference type="SAM" id="SignalP"/>
    </source>
</evidence>
<dbReference type="EMBL" id="JAHBAY010000004">
    <property type="protein sequence ID" value="MBT0769609.1"/>
    <property type="molecule type" value="Genomic_DNA"/>
</dbReference>
<comment type="caution">
    <text evidence="3">The sequence shown here is derived from an EMBL/GenBank/DDBJ whole genome shotgun (WGS) entry which is preliminary data.</text>
</comment>
<feature type="domain" description="Lysozyme inhibitor LprI-like N-terminal" evidence="2">
    <location>
        <begin position="67"/>
        <end position="153"/>
    </location>
</feature>
<reference evidence="3 4" key="1">
    <citation type="submission" date="2021-05" db="EMBL/GenBank/DDBJ databases">
        <title>Kineosporia and Streptomyces sp. nov. two new marine actinobacteria isolated from Coral.</title>
        <authorList>
            <person name="Buangrab K."/>
            <person name="Sutthacheep M."/>
            <person name="Yeemin T."/>
            <person name="Harunari E."/>
            <person name="Igarashi Y."/>
            <person name="Kanchanasin P."/>
            <person name="Tanasupawat S."/>
            <person name="Phongsopitanun W."/>
        </authorList>
    </citation>
    <scope>NUCLEOTIDE SEQUENCE [LARGE SCALE GENOMIC DNA]</scope>
    <source>
        <strain evidence="3 4">J2-2</strain>
    </source>
</reference>
<dbReference type="InterPro" id="IPR009739">
    <property type="entry name" value="LprI-like_N"/>
</dbReference>
<dbReference type="Proteomes" id="UP001197247">
    <property type="component" value="Unassembled WGS sequence"/>
</dbReference>
<keyword evidence="4" id="KW-1185">Reference proteome</keyword>
<evidence type="ECO:0000259" key="2">
    <source>
        <dbReference type="Pfam" id="PF07007"/>
    </source>
</evidence>
<protein>
    <recommendedName>
        <fullName evidence="2">Lysozyme inhibitor LprI-like N-terminal domain-containing protein</fullName>
    </recommendedName>
</protein>
<proteinExistence type="predicted"/>
<dbReference type="RefSeq" id="WP_214155909.1">
    <property type="nucleotide sequence ID" value="NZ_JAHBAY010000004.1"/>
</dbReference>
<evidence type="ECO:0000313" key="3">
    <source>
        <dbReference type="EMBL" id="MBT0769609.1"/>
    </source>
</evidence>
<organism evidence="3 4">
    <name type="scientific">Kineosporia corallincola</name>
    <dbReference type="NCBI Taxonomy" id="2835133"/>
    <lineage>
        <taxon>Bacteria</taxon>
        <taxon>Bacillati</taxon>
        <taxon>Actinomycetota</taxon>
        <taxon>Actinomycetes</taxon>
        <taxon>Kineosporiales</taxon>
        <taxon>Kineosporiaceae</taxon>
        <taxon>Kineosporia</taxon>
    </lineage>
</organism>
<sequence>MGTALRRNVPAITASALVTVAVAATAVAGAGIARAAEKPAAATKAADGLTYLKIKEPFTTPVGRCDEDGTTIEMTNCVLKKVVSTDRKIDALQKKRFDTARTTKQRKAYLKNDATWLKNRTATVKKVGQGGTIDAVLKAQETLKLSKKRLNALG</sequence>
<gene>
    <name evidence="3" type="ORF">KIH74_11795</name>
</gene>
<name>A0ABS5TEV1_9ACTN</name>
<keyword evidence="1" id="KW-0732">Signal</keyword>
<feature type="chain" id="PRO_5045914241" description="Lysozyme inhibitor LprI-like N-terminal domain-containing protein" evidence="1">
    <location>
        <begin position="36"/>
        <end position="154"/>
    </location>
</feature>
<dbReference type="Gene3D" id="1.20.1270.180">
    <property type="match status" value="1"/>
</dbReference>
<feature type="signal peptide" evidence="1">
    <location>
        <begin position="1"/>
        <end position="35"/>
    </location>
</feature>